<dbReference type="InterPro" id="IPR003918">
    <property type="entry name" value="NADH_UbQ_OxRdtase"/>
</dbReference>
<evidence type="ECO:0000256" key="4">
    <source>
        <dbReference type="ARBA" id="ARBA00022989"/>
    </source>
</evidence>
<feature type="transmembrane region" description="Helical" evidence="7">
    <location>
        <begin position="256"/>
        <end position="275"/>
    </location>
</feature>
<dbReference type="AlphaFoldDB" id="A0A2W0HR54"/>
<keyword evidence="3 6" id="KW-0812">Transmembrane</keyword>
<feature type="transmembrane region" description="Helical" evidence="7">
    <location>
        <begin position="348"/>
        <end position="366"/>
    </location>
</feature>
<reference evidence="9 10" key="1">
    <citation type="submission" date="2017-10" db="EMBL/GenBank/DDBJ databases">
        <title>Bacillus sp. nov., a halophilic bacterium isolated from a Yangshapao Lake.</title>
        <authorList>
            <person name="Wang H."/>
        </authorList>
    </citation>
    <scope>NUCLEOTIDE SEQUENCE [LARGE SCALE GENOMIC DNA]</scope>
    <source>
        <strain evidence="9 10">YSP-3</strain>
    </source>
</reference>
<evidence type="ECO:0000256" key="2">
    <source>
        <dbReference type="ARBA" id="ARBA00009025"/>
    </source>
</evidence>
<feature type="transmembrane region" description="Helical" evidence="7">
    <location>
        <begin position="317"/>
        <end position="336"/>
    </location>
</feature>
<feature type="transmembrane region" description="Helical" evidence="7">
    <location>
        <begin position="217"/>
        <end position="236"/>
    </location>
</feature>
<evidence type="ECO:0000256" key="5">
    <source>
        <dbReference type="ARBA" id="ARBA00023136"/>
    </source>
</evidence>
<evidence type="ECO:0000256" key="3">
    <source>
        <dbReference type="ARBA" id="ARBA00022692"/>
    </source>
</evidence>
<dbReference type="Proteomes" id="UP000248066">
    <property type="component" value="Unassembled WGS sequence"/>
</dbReference>
<feature type="transmembrane region" description="Helical" evidence="7">
    <location>
        <begin position="30"/>
        <end position="50"/>
    </location>
</feature>
<comment type="caution">
    <text evidence="9">The sequence shown here is derived from an EMBL/GenBank/DDBJ whole genome shotgun (WGS) entry which is preliminary data.</text>
</comment>
<feature type="transmembrane region" description="Helical" evidence="7">
    <location>
        <begin position="386"/>
        <end position="414"/>
    </location>
</feature>
<dbReference type="PANTHER" id="PTHR43507">
    <property type="entry name" value="NADH-UBIQUINONE OXIDOREDUCTASE CHAIN 4"/>
    <property type="match status" value="1"/>
</dbReference>
<evidence type="ECO:0000256" key="1">
    <source>
        <dbReference type="ARBA" id="ARBA00004651"/>
    </source>
</evidence>
<keyword evidence="5 7" id="KW-0472">Membrane</keyword>
<dbReference type="OrthoDB" id="9811718at2"/>
<gene>
    <name evidence="9" type="ORF">CR205_17005</name>
</gene>
<name>A0A2W0HR54_9BACI</name>
<dbReference type="RefSeq" id="WP_110521343.1">
    <property type="nucleotide sequence ID" value="NZ_PDOF01000003.1"/>
</dbReference>
<sequence>MTGNLLSILVFLPLAGALVLLVLPKEQKQLIRSFAGGVAVMAFLVSLIVWSRFRGAAGGIQLGESYSWIDFGLVQLRYELGVDGLSMPLLVLTTLVTAIAVFASFRIETRVKEYFAWMLVLTTGLLGVFTALDMFLFFLFFELTLIPMFFLIGIWGGSERSRAAFKFLLYTGLGSAVMFVAFIALAFKGAEATAFAETTFNMIVLADIFANPANPEVLSSAVRTGLFVAIFLAFAVKLPVFPFHTWLPAAYTQAPTAVTMILAGVLSKMGAYGLIRIGYGILPDQAANFALVIAVLAVVNIVYGACLALVQSDLKTLIAYGSMSHMGIILLGAASLTEAGMQGAIFQMVSHGIIAALLFFIVGALYERTNTSTISELGGLSKSVPVLAGFMLAAAMASLGLPGLSGFVSELLAFMGIFGAAELIPAAYWIGGIGILGMILTAGYLLWAVQRTTFGSMREQFKGLPDVRPAEYVPLIGLLGLSLLIGIYPNLLSDIINTTVIEMITRAGG</sequence>
<comment type="similarity">
    <text evidence="2">Belongs to the complex I subunit 4 family.</text>
</comment>
<dbReference type="GO" id="GO:0042773">
    <property type="term" value="P:ATP synthesis coupled electron transport"/>
    <property type="evidence" value="ECO:0007669"/>
    <property type="project" value="InterPro"/>
</dbReference>
<feature type="transmembrane region" description="Helical" evidence="7">
    <location>
        <begin position="85"/>
        <end position="107"/>
    </location>
</feature>
<protein>
    <submittedName>
        <fullName evidence="9">NADH-quinone oxidoreductase subunit M</fullName>
    </submittedName>
</protein>
<dbReference type="GO" id="GO:0003954">
    <property type="term" value="F:NADH dehydrogenase activity"/>
    <property type="evidence" value="ECO:0007669"/>
    <property type="project" value="TreeGrafter"/>
</dbReference>
<dbReference type="NCBIfam" id="TIGR01972">
    <property type="entry name" value="NDH_I_M"/>
    <property type="match status" value="1"/>
</dbReference>
<dbReference type="InterPro" id="IPR010227">
    <property type="entry name" value="NADH_Q_OxRdtase_chainM/4"/>
</dbReference>
<feature type="transmembrane region" description="Helical" evidence="7">
    <location>
        <begin position="114"/>
        <end position="132"/>
    </location>
</feature>
<dbReference type="GO" id="GO:0015990">
    <property type="term" value="P:electron transport coupled proton transport"/>
    <property type="evidence" value="ECO:0007669"/>
    <property type="project" value="TreeGrafter"/>
</dbReference>
<feature type="transmembrane region" description="Helical" evidence="7">
    <location>
        <begin position="6"/>
        <end position="23"/>
    </location>
</feature>
<dbReference type="Pfam" id="PF00361">
    <property type="entry name" value="Proton_antipo_M"/>
    <property type="match status" value="1"/>
</dbReference>
<dbReference type="GO" id="GO:0048039">
    <property type="term" value="F:ubiquinone binding"/>
    <property type="evidence" value="ECO:0007669"/>
    <property type="project" value="TreeGrafter"/>
</dbReference>
<feature type="transmembrane region" description="Helical" evidence="7">
    <location>
        <begin position="426"/>
        <end position="449"/>
    </location>
</feature>
<dbReference type="InterPro" id="IPR001750">
    <property type="entry name" value="ND/Mrp_TM"/>
</dbReference>
<keyword evidence="10" id="KW-1185">Reference proteome</keyword>
<dbReference type="GO" id="GO:0005886">
    <property type="term" value="C:plasma membrane"/>
    <property type="evidence" value="ECO:0007669"/>
    <property type="project" value="UniProtKB-SubCell"/>
</dbReference>
<organism evidence="9 10">
    <name type="scientific">Alteribacter lacisalsi</name>
    <dbReference type="NCBI Taxonomy" id="2045244"/>
    <lineage>
        <taxon>Bacteria</taxon>
        <taxon>Bacillati</taxon>
        <taxon>Bacillota</taxon>
        <taxon>Bacilli</taxon>
        <taxon>Bacillales</taxon>
        <taxon>Bacillaceae</taxon>
        <taxon>Alteribacter</taxon>
    </lineage>
</organism>
<evidence type="ECO:0000256" key="6">
    <source>
        <dbReference type="RuleBase" id="RU000320"/>
    </source>
</evidence>
<feature type="transmembrane region" description="Helical" evidence="7">
    <location>
        <begin position="287"/>
        <end position="311"/>
    </location>
</feature>
<evidence type="ECO:0000313" key="9">
    <source>
        <dbReference type="EMBL" id="PYZ96068.1"/>
    </source>
</evidence>
<dbReference type="EMBL" id="PDOF01000003">
    <property type="protein sequence ID" value="PYZ96068.1"/>
    <property type="molecule type" value="Genomic_DNA"/>
</dbReference>
<feature type="domain" description="NADH:quinone oxidoreductase/Mrp antiporter transmembrane" evidence="8">
    <location>
        <begin position="131"/>
        <end position="421"/>
    </location>
</feature>
<evidence type="ECO:0000313" key="10">
    <source>
        <dbReference type="Proteomes" id="UP000248066"/>
    </source>
</evidence>
<dbReference type="PANTHER" id="PTHR43507:SF1">
    <property type="entry name" value="NADH-UBIQUINONE OXIDOREDUCTASE CHAIN 4"/>
    <property type="match status" value="1"/>
</dbReference>
<accession>A0A2W0HR54</accession>
<dbReference type="GO" id="GO:0008137">
    <property type="term" value="F:NADH dehydrogenase (ubiquinone) activity"/>
    <property type="evidence" value="ECO:0007669"/>
    <property type="project" value="InterPro"/>
</dbReference>
<dbReference type="PRINTS" id="PR01437">
    <property type="entry name" value="NUOXDRDTASE4"/>
</dbReference>
<feature type="transmembrane region" description="Helical" evidence="7">
    <location>
        <begin position="469"/>
        <end position="488"/>
    </location>
</feature>
<evidence type="ECO:0000256" key="7">
    <source>
        <dbReference type="SAM" id="Phobius"/>
    </source>
</evidence>
<feature type="transmembrane region" description="Helical" evidence="7">
    <location>
        <begin position="138"/>
        <end position="155"/>
    </location>
</feature>
<comment type="subcellular location">
    <subcellularLocation>
        <location evidence="1">Cell membrane</location>
        <topology evidence="1">Multi-pass membrane protein</topology>
    </subcellularLocation>
    <subcellularLocation>
        <location evidence="6">Membrane</location>
        <topology evidence="6">Multi-pass membrane protein</topology>
    </subcellularLocation>
</comment>
<feature type="transmembrane region" description="Helical" evidence="7">
    <location>
        <begin position="167"/>
        <end position="187"/>
    </location>
</feature>
<proteinExistence type="inferred from homology"/>
<evidence type="ECO:0000259" key="8">
    <source>
        <dbReference type="Pfam" id="PF00361"/>
    </source>
</evidence>
<keyword evidence="4 7" id="KW-1133">Transmembrane helix</keyword>